<reference evidence="1" key="1">
    <citation type="submission" date="2018-05" db="EMBL/GenBank/DDBJ databases">
        <authorList>
            <person name="Lanie J.A."/>
            <person name="Ng W.-L."/>
            <person name="Kazmierczak K.M."/>
            <person name="Andrzejewski T.M."/>
            <person name="Davidsen T.M."/>
            <person name="Wayne K.J."/>
            <person name="Tettelin H."/>
            <person name="Glass J.I."/>
            <person name="Rusch D."/>
            <person name="Podicherti R."/>
            <person name="Tsui H.-C.T."/>
            <person name="Winkler M.E."/>
        </authorList>
    </citation>
    <scope>NUCLEOTIDE SEQUENCE</scope>
</reference>
<dbReference type="Pfam" id="PF13798">
    <property type="entry name" value="PCYCGC"/>
    <property type="match status" value="1"/>
</dbReference>
<dbReference type="PROSITE" id="PS51257">
    <property type="entry name" value="PROKAR_LIPOPROTEIN"/>
    <property type="match status" value="1"/>
</dbReference>
<proteinExistence type="predicted"/>
<evidence type="ECO:0000313" key="1">
    <source>
        <dbReference type="EMBL" id="SVA22005.1"/>
    </source>
</evidence>
<name>A0A381U1A9_9ZZZZ</name>
<organism evidence="1">
    <name type="scientific">marine metagenome</name>
    <dbReference type="NCBI Taxonomy" id="408172"/>
    <lineage>
        <taxon>unclassified sequences</taxon>
        <taxon>metagenomes</taxon>
        <taxon>ecological metagenomes</taxon>
    </lineage>
</organism>
<dbReference type="AlphaFoldDB" id="A0A381U1A9"/>
<accession>A0A381U1A9</accession>
<dbReference type="EMBL" id="UINC01005546">
    <property type="protein sequence ID" value="SVA22005.1"/>
    <property type="molecule type" value="Genomic_DNA"/>
</dbReference>
<gene>
    <name evidence="1" type="ORF">METZ01_LOCUS74859</name>
</gene>
<sequence length="337" mass="36890">MSLKRTCRRDWGALKVLTICVLACALLACSSAPAAEKDTTVNAVSDSNPVQSKPVSQKQFPPQDHLNKIVAAYNVANEYPALLTELPCYCPCELYGHGGVIDCHRSQHAAMCNICMDEAIEVGEIYQQQLASGEGDIESAQEQVKDRYRRALVAQTAQQFPMMNTQQGQAFLQACSDCHQPPVPALHLPGDWDASLARMEQYARGKDSMPSEQVWQAATEYIKMISAQVPASTVAQYRQSLETTVEHLKHAEGDAAYYPSVRDPVLDPSWAERMVAAYNAARQLPAEILASTPTACQECLDAGNNSILACLNSMQAITCETAIEEVEKLVAEQGQHQ</sequence>
<dbReference type="InterPro" id="IPR025673">
    <property type="entry name" value="PCYCGC"/>
</dbReference>
<evidence type="ECO:0008006" key="2">
    <source>
        <dbReference type="Google" id="ProtNLM"/>
    </source>
</evidence>
<protein>
    <recommendedName>
        <fullName evidence="2">Cytochrome c domain-containing protein</fullName>
    </recommendedName>
</protein>